<dbReference type="PANTHER" id="PTHR42648">
    <property type="entry name" value="TRANSPOSASE, PUTATIVE-RELATED"/>
    <property type="match status" value="1"/>
</dbReference>
<dbReference type="Gene3D" id="3.30.420.10">
    <property type="entry name" value="Ribonuclease H-like superfamily/Ribonuclease H"/>
    <property type="match status" value="1"/>
</dbReference>
<keyword evidence="10" id="KW-0695">RNA-directed DNA polymerase</keyword>
<keyword evidence="7" id="KW-0460">Magnesium</keyword>
<comment type="catalytic activity">
    <reaction evidence="14">
        <text>DNA(n) + a 2'-deoxyribonucleoside 5'-triphosphate = DNA(n+1) + diphosphate</text>
        <dbReference type="Rhea" id="RHEA:22508"/>
        <dbReference type="Rhea" id="RHEA-COMP:17339"/>
        <dbReference type="Rhea" id="RHEA-COMP:17340"/>
        <dbReference type="ChEBI" id="CHEBI:33019"/>
        <dbReference type="ChEBI" id="CHEBI:61560"/>
        <dbReference type="ChEBI" id="CHEBI:173112"/>
        <dbReference type="EC" id="2.7.7.49"/>
    </reaction>
</comment>
<dbReference type="OrthoDB" id="2506999at2759"/>
<evidence type="ECO:0000256" key="4">
    <source>
        <dbReference type="ARBA" id="ARBA00022723"/>
    </source>
</evidence>
<dbReference type="InterPro" id="IPR001584">
    <property type="entry name" value="Integrase_cat-core"/>
</dbReference>
<dbReference type="GO" id="GO:0004519">
    <property type="term" value="F:endonuclease activity"/>
    <property type="evidence" value="ECO:0007669"/>
    <property type="project" value="UniProtKB-KW"/>
</dbReference>
<dbReference type="PROSITE" id="PS50994">
    <property type="entry name" value="INTEGRASE"/>
    <property type="match status" value="1"/>
</dbReference>
<evidence type="ECO:0000256" key="15">
    <source>
        <dbReference type="ARBA" id="ARBA00049244"/>
    </source>
</evidence>
<keyword evidence="19" id="KW-1185">Reference proteome</keyword>
<evidence type="ECO:0000256" key="13">
    <source>
        <dbReference type="ARBA" id="ARBA00023268"/>
    </source>
</evidence>
<evidence type="ECO:0000256" key="6">
    <source>
        <dbReference type="ARBA" id="ARBA00022801"/>
    </source>
</evidence>
<evidence type="ECO:0000313" key="19">
    <source>
        <dbReference type="Proteomes" id="UP000235388"/>
    </source>
</evidence>
<dbReference type="GO" id="GO:0006310">
    <property type="term" value="P:DNA recombination"/>
    <property type="evidence" value="ECO:0007669"/>
    <property type="project" value="UniProtKB-KW"/>
</dbReference>
<proteinExistence type="predicted"/>
<dbReference type="InterPro" id="IPR039537">
    <property type="entry name" value="Retrotran_Ty1/copia-like"/>
</dbReference>
<dbReference type="GO" id="GO:0016787">
    <property type="term" value="F:hydrolase activity"/>
    <property type="evidence" value="ECO:0007669"/>
    <property type="project" value="UniProtKB-KW"/>
</dbReference>
<keyword evidence="13" id="KW-0511">Multifunctional enzyme</keyword>
<keyword evidence="5" id="KW-0255">Endonuclease</keyword>
<organism evidence="18 19">
    <name type="scientific">Puccinia coronata f. sp. avenae</name>
    <dbReference type="NCBI Taxonomy" id="200324"/>
    <lineage>
        <taxon>Eukaryota</taxon>
        <taxon>Fungi</taxon>
        <taxon>Dikarya</taxon>
        <taxon>Basidiomycota</taxon>
        <taxon>Pucciniomycotina</taxon>
        <taxon>Pucciniomycetes</taxon>
        <taxon>Pucciniales</taxon>
        <taxon>Pucciniaceae</taxon>
        <taxon>Puccinia</taxon>
    </lineage>
</organism>
<evidence type="ECO:0000256" key="8">
    <source>
        <dbReference type="ARBA" id="ARBA00022884"/>
    </source>
</evidence>
<keyword evidence="6" id="KW-0378">Hydrolase</keyword>
<keyword evidence="11" id="KW-0808">Transferase</keyword>
<evidence type="ECO:0000256" key="16">
    <source>
        <dbReference type="SAM" id="MobiDB-lite"/>
    </source>
</evidence>
<dbReference type="GO" id="GO:0046872">
    <property type="term" value="F:metal ion binding"/>
    <property type="evidence" value="ECO:0007669"/>
    <property type="project" value="UniProtKB-KW"/>
</dbReference>
<evidence type="ECO:0000256" key="3">
    <source>
        <dbReference type="ARBA" id="ARBA00022722"/>
    </source>
</evidence>
<dbReference type="InterPro" id="IPR036397">
    <property type="entry name" value="RNaseH_sf"/>
</dbReference>
<dbReference type="InterPro" id="IPR013103">
    <property type="entry name" value="RVT_2"/>
</dbReference>
<gene>
    <name evidence="18" type="ORF">PCANC_26033</name>
</gene>
<dbReference type="GO" id="GO:0003964">
    <property type="term" value="F:RNA-directed DNA polymerase activity"/>
    <property type="evidence" value="ECO:0007669"/>
    <property type="project" value="UniProtKB-KW"/>
</dbReference>
<dbReference type="InterPro" id="IPR012337">
    <property type="entry name" value="RNaseH-like_sf"/>
</dbReference>
<feature type="compositionally biased region" description="Polar residues" evidence="16">
    <location>
        <begin position="403"/>
        <end position="417"/>
    </location>
</feature>
<accession>A0A2N5S6D7</accession>
<evidence type="ECO:0000256" key="5">
    <source>
        <dbReference type="ARBA" id="ARBA00022759"/>
    </source>
</evidence>
<keyword evidence="12" id="KW-0233">DNA recombination</keyword>
<evidence type="ECO:0000256" key="14">
    <source>
        <dbReference type="ARBA" id="ARBA00048173"/>
    </source>
</evidence>
<evidence type="ECO:0000256" key="11">
    <source>
        <dbReference type="ARBA" id="ARBA00022932"/>
    </source>
</evidence>
<dbReference type="Pfam" id="PF07727">
    <property type="entry name" value="RVT_2"/>
    <property type="match status" value="1"/>
</dbReference>
<comment type="catalytic activity">
    <reaction evidence="15">
        <text>DNA(n) + a 2'-deoxyribonucleoside 5'-triphosphate = DNA(n+1) + diphosphate</text>
        <dbReference type="Rhea" id="RHEA:22508"/>
        <dbReference type="Rhea" id="RHEA-COMP:17339"/>
        <dbReference type="Rhea" id="RHEA-COMP:17340"/>
        <dbReference type="ChEBI" id="CHEBI:33019"/>
        <dbReference type="ChEBI" id="CHEBI:61560"/>
        <dbReference type="ChEBI" id="CHEBI:173112"/>
        <dbReference type="EC" id="2.7.7.7"/>
    </reaction>
</comment>
<keyword evidence="11" id="KW-0239">DNA-directed DNA polymerase</keyword>
<feature type="region of interest" description="Disordered" evidence="16">
    <location>
        <begin position="364"/>
        <end position="423"/>
    </location>
</feature>
<name>A0A2N5S6D7_9BASI</name>
<protein>
    <recommendedName>
        <fullName evidence="17">Integrase catalytic domain-containing protein</fullName>
    </recommendedName>
</protein>
<reference evidence="18 19" key="1">
    <citation type="submission" date="2017-11" db="EMBL/GenBank/DDBJ databases">
        <title>De novo assembly and phasing of dikaryotic genomes from two isolates of Puccinia coronata f. sp. avenae, the causal agent of oat crown rust.</title>
        <authorList>
            <person name="Miller M.E."/>
            <person name="Zhang Y."/>
            <person name="Omidvar V."/>
            <person name="Sperschneider J."/>
            <person name="Schwessinger B."/>
            <person name="Raley C."/>
            <person name="Palmer J.M."/>
            <person name="Garnica D."/>
            <person name="Upadhyaya N."/>
            <person name="Rathjen J."/>
            <person name="Taylor J.M."/>
            <person name="Park R.F."/>
            <person name="Dodds P.N."/>
            <person name="Hirsch C.D."/>
            <person name="Kianian S.F."/>
            <person name="Figueroa M."/>
        </authorList>
    </citation>
    <scope>NUCLEOTIDE SEQUENCE [LARGE SCALE GENOMIC DNA]</scope>
    <source>
        <strain evidence="18">12NC29</strain>
    </source>
</reference>
<dbReference type="GO" id="GO:0005634">
    <property type="term" value="C:nucleus"/>
    <property type="evidence" value="ECO:0007669"/>
    <property type="project" value="UniProtKB-ARBA"/>
</dbReference>
<dbReference type="SUPFAM" id="SSF56672">
    <property type="entry name" value="DNA/RNA polymerases"/>
    <property type="match status" value="1"/>
</dbReference>
<dbReference type="GO" id="GO:0015074">
    <property type="term" value="P:DNA integration"/>
    <property type="evidence" value="ECO:0007669"/>
    <property type="project" value="UniProtKB-KW"/>
</dbReference>
<feature type="domain" description="Integrase catalytic" evidence="17">
    <location>
        <begin position="671"/>
        <end position="837"/>
    </location>
</feature>
<keyword evidence="9" id="KW-0229">DNA integration</keyword>
<dbReference type="CDD" id="cd09272">
    <property type="entry name" value="RNase_HI_RT_Ty1"/>
    <property type="match status" value="1"/>
</dbReference>
<dbReference type="InterPro" id="IPR043502">
    <property type="entry name" value="DNA/RNA_pol_sf"/>
</dbReference>
<dbReference type="STRING" id="200324.A0A2N5S6D7"/>
<dbReference type="GO" id="GO:0032196">
    <property type="term" value="P:transposition"/>
    <property type="evidence" value="ECO:0007669"/>
    <property type="project" value="UniProtKB-KW"/>
</dbReference>
<keyword evidence="4" id="KW-0479">Metal-binding</keyword>
<dbReference type="SUPFAM" id="SSF53098">
    <property type="entry name" value="Ribonuclease H-like"/>
    <property type="match status" value="1"/>
</dbReference>
<evidence type="ECO:0000256" key="1">
    <source>
        <dbReference type="ARBA" id="ARBA00022578"/>
    </source>
</evidence>
<comment type="caution">
    <text evidence="18">The sequence shown here is derived from an EMBL/GenBank/DDBJ whole genome shotgun (WGS) entry which is preliminary data.</text>
</comment>
<dbReference type="PANTHER" id="PTHR42648:SF11">
    <property type="entry name" value="TRANSPOSON TY4-P GAG-POL POLYPROTEIN"/>
    <property type="match status" value="1"/>
</dbReference>
<evidence type="ECO:0000256" key="2">
    <source>
        <dbReference type="ARBA" id="ARBA00022695"/>
    </source>
</evidence>
<keyword evidence="3" id="KW-0540">Nuclease</keyword>
<evidence type="ECO:0000256" key="10">
    <source>
        <dbReference type="ARBA" id="ARBA00022918"/>
    </source>
</evidence>
<keyword evidence="8" id="KW-0694">RNA-binding</keyword>
<evidence type="ECO:0000256" key="7">
    <source>
        <dbReference type="ARBA" id="ARBA00022842"/>
    </source>
</evidence>
<keyword evidence="1" id="KW-0815">Transposition</keyword>
<dbReference type="EMBL" id="PGCJ01001140">
    <property type="protein sequence ID" value="PLW08796.1"/>
    <property type="molecule type" value="Genomic_DNA"/>
</dbReference>
<keyword evidence="2" id="KW-0548">Nucleotidyltransferase</keyword>
<sequence length="1482" mass="166467">MSSRNNSRANSHHLGDPPRPPTPANNQQMAAPAGEVPASISEDRNAAAIISAVSAQIRDEDRLLPDGSNYATWKDFMEERCRDAVNNPEYLCFRSFNDIQEHIIRSIFISSVDRSMHRILGRFNTVHEMYLDVTARFTTVSRAAQLNHFRRLLRFDIRDHPTSATIGPSFDDHFDVLEQMNILLTRNQLAGLILQNSLGAEPETMVKVYRWVELAISSSRHNRIPDFDAIVHMIEIACRNIAYCNEVRGEDQQMAINPTLRPPAVHLATTQDGQAPPDGPHPDNIPDAADFAAMQAGVCWQCRSPEHLLRNCPLCQRNNLARQNFRLSGRQAPPPGVMQQPEAGYAPGFQGFYPIVAPAGYTGTYPQVQPPARHSPTAPAASPRGADSYRPQYRLQRVDTRRPGNTSIGNPASQPAACSSDLPAQDEPQACIVEIGYLEDELAQLNFSHADVEMIDTAPIVDSATEGEQAYVTGQGDLHFNGLANQGVTLQGVLYCKSARNTLISLAAFREANAKFYYDMQLDRFNVFTNNGCHVFSCSFIKNKNKWIFPFPLCNPTTTKIPTHLTTPPTPLSFCPITTVERLKISTNFYVPLDLPSEEFNRFDQDLTKDEQCLLYWHRLFGHASLRKIKHMCLHGLGLALPGKLPSGEIKCATCAISKSLLKNQLDTDDRMTTRLGVITADLIGPLQVPTFNEGQYVFTIRDIGTGFCEVKIINSKAKTCNLVIKTIERWEKLTGDQVKIVRSNNGGEFSSNVFLSYLTKRLIKAERALPYHHYQNGAIERFNRTLSEMGWTILIDSGLDKSFWGFSFIWAGDTLNQIPNKSSGLVTPFEAFHGFKPSFDRQRLFGETGFVHIHAENRKKLDVRAVEGQVVANLDDSKGWLMWVKEDNSLRSLAIIQWREKKPSLLIPPQLSILERKPTVSPPGDSALSSPPSRHSVKFLMNQLNLGDFSGDILMEEQELIVDKVLQECSFYAATVPRTYLQAQKSKDWTKWSAAIEEELANLKTMGVWTAMPCPTGKRPLDGRWVFAEKMNDQSETIRWKARYVAKGFTQTQGVDFDKTFAPTATFVSMRLLLSLAANFNWPVRSFDFVAAYLNSPIDEEVWVRAPAGLKLPDGYAMKLHKALYGTRQAVRCWWLHLKGILEQLGYVASQYNNSLYTLKHPREIGIVWIHVDNGIVTGSSDELLWRLKTGLKGVLQIKWSDGLESIVGLEIKRNQAGFQLRQPKLIDQILRDHWDGVFTAPNPLPTNLELISDPNGNTADLTDYLSVIGAISYIAVGTQPDIAYAVNVLARFSAKPGVNHWKGVQHLINYLANSRLLHLNLYPQQQEKALKCFCDASWGGKLARSTYGILITFFGCPVLWASRRFATVEASTCQAEYMALGIGTRQVLWVRHLLQDILKRKYTGHLHCNNQAAVHVSTDDSANKRVRHVDREYFLTNQSLHRKETSLVWVPTTDQLADVLTKALGREPFERFKTAIMSGV</sequence>
<dbReference type="GO" id="GO:0003887">
    <property type="term" value="F:DNA-directed DNA polymerase activity"/>
    <property type="evidence" value="ECO:0007669"/>
    <property type="project" value="UniProtKB-KW"/>
</dbReference>
<dbReference type="GO" id="GO:0003723">
    <property type="term" value="F:RNA binding"/>
    <property type="evidence" value="ECO:0007669"/>
    <property type="project" value="UniProtKB-KW"/>
</dbReference>
<evidence type="ECO:0000256" key="9">
    <source>
        <dbReference type="ARBA" id="ARBA00022908"/>
    </source>
</evidence>
<evidence type="ECO:0000313" key="18">
    <source>
        <dbReference type="EMBL" id="PLW08796.1"/>
    </source>
</evidence>
<feature type="region of interest" description="Disordered" evidence="16">
    <location>
        <begin position="1"/>
        <end position="37"/>
    </location>
</feature>
<evidence type="ECO:0000259" key="17">
    <source>
        <dbReference type="PROSITE" id="PS50994"/>
    </source>
</evidence>
<evidence type="ECO:0000256" key="12">
    <source>
        <dbReference type="ARBA" id="ARBA00023172"/>
    </source>
</evidence>
<dbReference type="Proteomes" id="UP000235388">
    <property type="component" value="Unassembled WGS sequence"/>
</dbReference>